<dbReference type="KEGG" id="tem:JW646_19860"/>
<dbReference type="InterPro" id="IPR016181">
    <property type="entry name" value="Acyl_CoA_acyltransferase"/>
</dbReference>
<dbReference type="PANTHER" id="PTHR43792">
    <property type="entry name" value="GNAT FAMILY, PUTATIVE (AFU_ORTHOLOGUE AFUA_3G00765)-RELATED-RELATED"/>
    <property type="match status" value="1"/>
</dbReference>
<dbReference type="InterPro" id="IPR051531">
    <property type="entry name" value="N-acetyltransferase"/>
</dbReference>
<evidence type="ECO:0000259" key="1">
    <source>
        <dbReference type="PROSITE" id="PS51186"/>
    </source>
</evidence>
<dbReference type="PROSITE" id="PS51186">
    <property type="entry name" value="GNAT"/>
    <property type="match status" value="1"/>
</dbReference>
<dbReference type="PANTHER" id="PTHR43792:SF1">
    <property type="entry name" value="N-ACETYLTRANSFERASE DOMAIN-CONTAINING PROTEIN"/>
    <property type="match status" value="1"/>
</dbReference>
<dbReference type="SUPFAM" id="SSF55729">
    <property type="entry name" value="Acyl-CoA N-acyltransferases (Nat)"/>
    <property type="match status" value="1"/>
</dbReference>
<accession>A0AAX2ZGE7</accession>
<dbReference type="AlphaFoldDB" id="A0AAX2ZGE7"/>
<organism evidence="2 3">
    <name type="scientific">Terrisporobacter hibernicus</name>
    <dbReference type="NCBI Taxonomy" id="2813371"/>
    <lineage>
        <taxon>Bacteria</taxon>
        <taxon>Bacillati</taxon>
        <taxon>Bacillota</taxon>
        <taxon>Clostridia</taxon>
        <taxon>Peptostreptococcales</taxon>
        <taxon>Peptostreptococcaceae</taxon>
        <taxon>Terrisporobacter</taxon>
    </lineage>
</organism>
<feature type="domain" description="N-acetyltransferase" evidence="1">
    <location>
        <begin position="9"/>
        <end position="172"/>
    </location>
</feature>
<sequence length="184" mass="21785">MCIIETKRLLLRKIQQNDYNEMKSILQDEDLMLLGWGRTYSDEQVQIWIDKITNQYEYFGFSYYMTMEKSTDSVIGIMGILPVTIKEVNYIEIAYILKKKYWNKGYATEGISACVDYIFNVLNADKYIAQVIPENINSIKVAEKLGMNVIDEYMREHKGKDVLHLIYGQTKEEYFKHKKESCFY</sequence>
<dbReference type="RefSeq" id="WP_148557738.1">
    <property type="nucleotide sequence ID" value="NZ_CP081135.1"/>
</dbReference>
<dbReference type="Pfam" id="PF13302">
    <property type="entry name" value="Acetyltransf_3"/>
    <property type="match status" value="1"/>
</dbReference>
<name>A0AAX2ZGE7_9FIRM</name>
<dbReference type="Gene3D" id="3.40.630.30">
    <property type="match status" value="1"/>
</dbReference>
<protein>
    <submittedName>
        <fullName evidence="2">GNAT family N-acetyltransferase</fullName>
    </submittedName>
</protein>
<reference evidence="2 3" key="1">
    <citation type="journal article" date="2023" name="Int. J. Syst. Evol. Microbiol.">
        <title>Terrisporobacter hibernicus sp. nov., isolated from bovine faeces in Northern Ireland.</title>
        <authorList>
            <person name="Mitchell M."/>
            <person name="Nguyen S.V."/>
            <person name="Connor M."/>
            <person name="Fairley D.J."/>
            <person name="Donoghue O."/>
            <person name="Marshall H."/>
            <person name="Koolman L."/>
            <person name="McMullan G."/>
            <person name="Schaffer K.E."/>
            <person name="McGrath J.W."/>
            <person name="Fanning S."/>
        </authorList>
    </citation>
    <scope>NUCLEOTIDE SEQUENCE [LARGE SCALE GENOMIC DNA]</scope>
    <source>
        <strain evidence="2 3">MCA3</strain>
    </source>
</reference>
<evidence type="ECO:0000313" key="3">
    <source>
        <dbReference type="Proteomes" id="UP001198983"/>
    </source>
</evidence>
<dbReference type="InterPro" id="IPR000182">
    <property type="entry name" value="GNAT_dom"/>
</dbReference>
<keyword evidence="3" id="KW-1185">Reference proteome</keyword>
<dbReference type="Proteomes" id="UP001198983">
    <property type="component" value="Chromosome"/>
</dbReference>
<proteinExistence type="predicted"/>
<evidence type="ECO:0000313" key="2">
    <source>
        <dbReference type="EMBL" id="UEL47845.1"/>
    </source>
</evidence>
<dbReference type="GO" id="GO:0016747">
    <property type="term" value="F:acyltransferase activity, transferring groups other than amino-acyl groups"/>
    <property type="evidence" value="ECO:0007669"/>
    <property type="project" value="InterPro"/>
</dbReference>
<gene>
    <name evidence="2" type="ORF">JW646_19860</name>
</gene>
<dbReference type="EMBL" id="CP081135">
    <property type="protein sequence ID" value="UEL47845.1"/>
    <property type="molecule type" value="Genomic_DNA"/>
</dbReference>